<organism evidence="1 2">
    <name type="scientific">Lederbergia citri</name>
    <dbReference type="NCBI Taxonomy" id="2833580"/>
    <lineage>
        <taxon>Bacteria</taxon>
        <taxon>Bacillati</taxon>
        <taxon>Bacillota</taxon>
        <taxon>Bacilli</taxon>
        <taxon>Bacillales</taxon>
        <taxon>Bacillaceae</taxon>
        <taxon>Lederbergia</taxon>
    </lineage>
</organism>
<dbReference type="AlphaFoldDB" id="A0A942THD4"/>
<comment type="caution">
    <text evidence="1">The sequence shown here is derived from an EMBL/GenBank/DDBJ whole genome shotgun (WGS) entry which is preliminary data.</text>
</comment>
<sequence length="58" mass="7177">MYEYEFMAEMRKKEIEKWAREAWKYQDIHKRSYLKSLFTRFSKEKAIPTKECNCACVC</sequence>
<dbReference type="EMBL" id="JAGYPG010000002">
    <property type="protein sequence ID" value="MBS4196389.1"/>
    <property type="molecule type" value="Genomic_DNA"/>
</dbReference>
<gene>
    <name evidence="1" type="ORF">KHA97_15085</name>
</gene>
<reference evidence="1 2" key="1">
    <citation type="submission" date="2021-05" db="EMBL/GenBank/DDBJ databases">
        <title>Novel Bacillus species.</title>
        <authorList>
            <person name="Liu G."/>
        </authorList>
    </citation>
    <scope>NUCLEOTIDE SEQUENCE [LARGE SCALE GENOMIC DNA]</scope>
    <source>
        <strain evidence="2">FJAT-49780</strain>
    </source>
</reference>
<dbReference type="Proteomes" id="UP000681414">
    <property type="component" value="Unassembled WGS sequence"/>
</dbReference>
<evidence type="ECO:0000313" key="1">
    <source>
        <dbReference type="EMBL" id="MBS4196389.1"/>
    </source>
</evidence>
<name>A0A942THD4_9BACI</name>
<evidence type="ECO:0000313" key="2">
    <source>
        <dbReference type="Proteomes" id="UP000681414"/>
    </source>
</evidence>
<dbReference type="RefSeq" id="WP_213125524.1">
    <property type="nucleotide sequence ID" value="NZ_JAGYPG010000002.1"/>
</dbReference>
<protein>
    <submittedName>
        <fullName evidence="1">Uncharacterized protein</fullName>
    </submittedName>
</protein>
<accession>A0A942THD4</accession>
<keyword evidence="2" id="KW-1185">Reference proteome</keyword>
<proteinExistence type="predicted"/>